<proteinExistence type="predicted"/>
<dbReference type="OrthoDB" id="8182981at2759"/>
<dbReference type="OMA" id="NYWSTVL"/>
<reference evidence="1 2" key="1">
    <citation type="journal article" date="2007" name="Nature">
        <title>Evolution of genes and genomes on the Drosophila phylogeny.</title>
        <authorList>
            <consortium name="Drosophila 12 Genomes Consortium"/>
            <person name="Clark A.G."/>
            <person name="Eisen M.B."/>
            <person name="Smith D.R."/>
            <person name="Bergman C.M."/>
            <person name="Oliver B."/>
            <person name="Markow T.A."/>
            <person name="Kaufman T.C."/>
            <person name="Kellis M."/>
            <person name="Gelbart W."/>
            <person name="Iyer V.N."/>
            <person name="Pollard D.A."/>
            <person name="Sackton T.B."/>
            <person name="Larracuente A.M."/>
            <person name="Singh N.D."/>
            <person name="Abad J.P."/>
            <person name="Abt D.N."/>
            <person name="Adryan B."/>
            <person name="Aguade M."/>
            <person name="Akashi H."/>
            <person name="Anderson W.W."/>
            <person name="Aquadro C.F."/>
            <person name="Ardell D.H."/>
            <person name="Arguello R."/>
            <person name="Artieri C.G."/>
            <person name="Barbash D.A."/>
            <person name="Barker D."/>
            <person name="Barsanti P."/>
            <person name="Batterham P."/>
            <person name="Batzoglou S."/>
            <person name="Begun D."/>
            <person name="Bhutkar A."/>
            <person name="Blanco E."/>
            <person name="Bosak S.A."/>
            <person name="Bradley R.K."/>
            <person name="Brand A.D."/>
            <person name="Brent M.R."/>
            <person name="Brooks A.N."/>
            <person name="Brown R.H."/>
            <person name="Butlin R.K."/>
            <person name="Caggese C."/>
            <person name="Calvi B.R."/>
            <person name="Bernardo de Carvalho A."/>
            <person name="Caspi A."/>
            <person name="Castrezana S."/>
            <person name="Celniker S.E."/>
            <person name="Chang J.L."/>
            <person name="Chapple C."/>
            <person name="Chatterji S."/>
            <person name="Chinwalla A."/>
            <person name="Civetta A."/>
            <person name="Clifton S.W."/>
            <person name="Comeron J.M."/>
            <person name="Costello J.C."/>
            <person name="Coyne J.A."/>
            <person name="Daub J."/>
            <person name="David R.G."/>
            <person name="Delcher A.L."/>
            <person name="Delehaunty K."/>
            <person name="Do C.B."/>
            <person name="Ebling H."/>
            <person name="Edwards K."/>
            <person name="Eickbush T."/>
            <person name="Evans J.D."/>
            <person name="Filipski A."/>
            <person name="Findeiss S."/>
            <person name="Freyhult E."/>
            <person name="Fulton L."/>
            <person name="Fulton R."/>
            <person name="Garcia A.C."/>
            <person name="Gardiner A."/>
            <person name="Garfield D.A."/>
            <person name="Garvin B.E."/>
            <person name="Gibson G."/>
            <person name="Gilbert D."/>
            <person name="Gnerre S."/>
            <person name="Godfrey J."/>
            <person name="Good R."/>
            <person name="Gotea V."/>
            <person name="Gravely B."/>
            <person name="Greenberg A.J."/>
            <person name="Griffiths-Jones S."/>
            <person name="Gross S."/>
            <person name="Guigo R."/>
            <person name="Gustafson E.A."/>
            <person name="Haerty W."/>
            <person name="Hahn M.W."/>
            <person name="Halligan D.L."/>
            <person name="Halpern A.L."/>
            <person name="Halter G.M."/>
            <person name="Han M.V."/>
            <person name="Heger A."/>
            <person name="Hillier L."/>
            <person name="Hinrichs A.S."/>
            <person name="Holmes I."/>
            <person name="Hoskins R.A."/>
            <person name="Hubisz M.J."/>
            <person name="Hultmark D."/>
            <person name="Huntley M.A."/>
            <person name="Jaffe D.B."/>
            <person name="Jagadeeshan S."/>
            <person name="Jeck W.R."/>
            <person name="Johnson J."/>
            <person name="Jones C.D."/>
            <person name="Jordan W.C."/>
            <person name="Karpen G.H."/>
            <person name="Kataoka E."/>
            <person name="Keightley P.D."/>
            <person name="Kheradpour P."/>
            <person name="Kirkness E.F."/>
            <person name="Koerich L.B."/>
            <person name="Kristiansen K."/>
            <person name="Kudrna D."/>
            <person name="Kulathinal R.J."/>
            <person name="Kumar S."/>
            <person name="Kwok R."/>
            <person name="Lander E."/>
            <person name="Langley C.H."/>
            <person name="Lapoint R."/>
            <person name="Lazzaro B.P."/>
            <person name="Lee S.J."/>
            <person name="Levesque L."/>
            <person name="Li R."/>
            <person name="Lin C.F."/>
            <person name="Lin M.F."/>
            <person name="Lindblad-Toh K."/>
            <person name="Llopart A."/>
            <person name="Long M."/>
            <person name="Low L."/>
            <person name="Lozovsky E."/>
            <person name="Lu J."/>
            <person name="Luo M."/>
            <person name="Machado C.A."/>
            <person name="Makalowski W."/>
            <person name="Marzo M."/>
            <person name="Matsuda M."/>
            <person name="Matzkin L."/>
            <person name="McAllister B."/>
            <person name="McBride C.S."/>
            <person name="McKernan B."/>
            <person name="McKernan K."/>
            <person name="Mendez-Lago M."/>
            <person name="Minx P."/>
            <person name="Mollenhauer M.U."/>
            <person name="Montooth K."/>
            <person name="Mount S.M."/>
            <person name="Mu X."/>
            <person name="Myers E."/>
            <person name="Negre B."/>
            <person name="Newfeld S."/>
            <person name="Nielsen R."/>
            <person name="Noor M.A."/>
            <person name="O'Grady P."/>
            <person name="Pachter L."/>
            <person name="Papaceit M."/>
            <person name="Parisi M.J."/>
            <person name="Parisi M."/>
            <person name="Parts L."/>
            <person name="Pedersen J.S."/>
            <person name="Pesole G."/>
            <person name="Phillippy A.M."/>
            <person name="Ponting C.P."/>
            <person name="Pop M."/>
            <person name="Porcelli D."/>
            <person name="Powell J.R."/>
            <person name="Prohaska S."/>
            <person name="Pruitt K."/>
            <person name="Puig M."/>
            <person name="Quesneville H."/>
            <person name="Ram K.R."/>
            <person name="Rand D."/>
            <person name="Rasmussen M.D."/>
            <person name="Reed L.K."/>
            <person name="Reenan R."/>
            <person name="Reily A."/>
            <person name="Remington K.A."/>
            <person name="Rieger T.T."/>
            <person name="Ritchie M.G."/>
            <person name="Robin C."/>
            <person name="Rogers Y.H."/>
            <person name="Rohde C."/>
            <person name="Rozas J."/>
            <person name="Rubenfield M.J."/>
            <person name="Ruiz A."/>
            <person name="Russo S."/>
            <person name="Salzberg S.L."/>
            <person name="Sanchez-Gracia A."/>
            <person name="Saranga D.J."/>
            <person name="Sato H."/>
            <person name="Schaeffer S.W."/>
            <person name="Schatz M.C."/>
            <person name="Schlenke T."/>
            <person name="Schwartz R."/>
            <person name="Segarra C."/>
            <person name="Singh R.S."/>
            <person name="Sirot L."/>
            <person name="Sirota M."/>
            <person name="Sisneros N.B."/>
            <person name="Smith C.D."/>
            <person name="Smith T.F."/>
            <person name="Spieth J."/>
            <person name="Stage D.E."/>
            <person name="Stark A."/>
            <person name="Stephan W."/>
            <person name="Strausberg R.L."/>
            <person name="Strempel S."/>
            <person name="Sturgill D."/>
            <person name="Sutton G."/>
            <person name="Sutton G.G."/>
            <person name="Tao W."/>
            <person name="Teichmann S."/>
            <person name="Tobari Y.N."/>
            <person name="Tomimura Y."/>
            <person name="Tsolas J.M."/>
            <person name="Valente V.L."/>
            <person name="Venter E."/>
            <person name="Venter J.C."/>
            <person name="Vicario S."/>
            <person name="Vieira F.G."/>
            <person name="Vilella A.J."/>
            <person name="Villasante A."/>
            <person name="Walenz B."/>
            <person name="Wang J."/>
            <person name="Wasserman M."/>
            <person name="Watts T."/>
            <person name="Wilson D."/>
            <person name="Wilson R.K."/>
            <person name="Wing R.A."/>
            <person name="Wolfner M.F."/>
            <person name="Wong A."/>
            <person name="Wong G.K."/>
            <person name="Wu C.I."/>
            <person name="Wu G."/>
            <person name="Yamamoto D."/>
            <person name="Yang H.P."/>
            <person name="Yang S.P."/>
            <person name="Yorke J.A."/>
            <person name="Yoshida K."/>
            <person name="Zdobnov E."/>
            <person name="Zhang P."/>
            <person name="Zhang Y."/>
            <person name="Zimin A.V."/>
            <person name="Baldwin J."/>
            <person name="Abdouelleil A."/>
            <person name="Abdulkadir J."/>
            <person name="Abebe A."/>
            <person name="Abera B."/>
            <person name="Abreu J."/>
            <person name="Acer S.C."/>
            <person name="Aftuck L."/>
            <person name="Alexander A."/>
            <person name="An P."/>
            <person name="Anderson E."/>
            <person name="Anderson S."/>
            <person name="Arachi H."/>
            <person name="Azer M."/>
            <person name="Bachantsang P."/>
            <person name="Barry A."/>
            <person name="Bayul T."/>
            <person name="Berlin A."/>
            <person name="Bessette D."/>
            <person name="Bloom T."/>
            <person name="Blye J."/>
            <person name="Boguslavskiy L."/>
            <person name="Bonnet C."/>
            <person name="Boukhgalter B."/>
            <person name="Bourzgui I."/>
            <person name="Brown A."/>
            <person name="Cahill P."/>
            <person name="Channer S."/>
            <person name="Cheshatsang Y."/>
            <person name="Chuda L."/>
            <person name="Citroen M."/>
            <person name="Collymore A."/>
            <person name="Cooke P."/>
            <person name="Costello M."/>
            <person name="D'Aco K."/>
            <person name="Daza R."/>
            <person name="De Haan G."/>
            <person name="DeGray S."/>
            <person name="DeMaso C."/>
            <person name="Dhargay N."/>
            <person name="Dooley K."/>
            <person name="Dooley E."/>
            <person name="Doricent M."/>
            <person name="Dorje P."/>
            <person name="Dorjee K."/>
            <person name="Dupes A."/>
            <person name="Elong R."/>
            <person name="Falk J."/>
            <person name="Farina A."/>
            <person name="Faro S."/>
            <person name="Ferguson D."/>
            <person name="Fisher S."/>
            <person name="Foley C.D."/>
            <person name="Franke A."/>
            <person name="Friedrich D."/>
            <person name="Gadbois L."/>
            <person name="Gearin G."/>
            <person name="Gearin C.R."/>
            <person name="Giannoukos G."/>
            <person name="Goode T."/>
            <person name="Graham J."/>
            <person name="Grandbois E."/>
            <person name="Grewal S."/>
            <person name="Gyaltsen K."/>
            <person name="Hafez N."/>
            <person name="Hagos B."/>
            <person name="Hall J."/>
            <person name="Henson C."/>
            <person name="Hollinger A."/>
            <person name="Honan T."/>
            <person name="Huard M.D."/>
            <person name="Hughes L."/>
            <person name="Hurhula B."/>
            <person name="Husby M.E."/>
            <person name="Kamat A."/>
            <person name="Kanga B."/>
            <person name="Kashin S."/>
            <person name="Khazanovich D."/>
            <person name="Kisner P."/>
            <person name="Lance K."/>
            <person name="Lara M."/>
            <person name="Lee W."/>
            <person name="Lennon N."/>
            <person name="Letendre F."/>
            <person name="LeVine R."/>
            <person name="Lipovsky A."/>
            <person name="Liu X."/>
            <person name="Liu J."/>
            <person name="Liu S."/>
            <person name="Lokyitsang T."/>
            <person name="Lokyitsang Y."/>
            <person name="Lubonja R."/>
            <person name="Lui A."/>
            <person name="MacDonald P."/>
            <person name="Magnisalis V."/>
            <person name="Maru K."/>
            <person name="Matthews C."/>
            <person name="McCusker W."/>
            <person name="McDonough S."/>
            <person name="Mehta T."/>
            <person name="Meldrim J."/>
            <person name="Meneus L."/>
            <person name="Mihai O."/>
            <person name="Mihalev A."/>
            <person name="Mihova T."/>
            <person name="Mittelman R."/>
            <person name="Mlenga V."/>
            <person name="Montmayeur A."/>
            <person name="Mulrain L."/>
            <person name="Navidi A."/>
            <person name="Naylor J."/>
            <person name="Negash T."/>
            <person name="Nguyen T."/>
            <person name="Nguyen N."/>
            <person name="Nicol R."/>
            <person name="Norbu C."/>
            <person name="Norbu N."/>
            <person name="Novod N."/>
            <person name="O'Neill B."/>
            <person name="Osman S."/>
            <person name="Markiewicz E."/>
            <person name="Oyono O.L."/>
            <person name="Patti C."/>
            <person name="Phunkhang P."/>
            <person name="Pierre F."/>
            <person name="Priest M."/>
            <person name="Raghuraman S."/>
            <person name="Rege F."/>
            <person name="Reyes R."/>
            <person name="Rise C."/>
            <person name="Rogov P."/>
            <person name="Ross K."/>
            <person name="Ryan E."/>
            <person name="Settipalli S."/>
            <person name="Shea T."/>
            <person name="Sherpa N."/>
            <person name="Shi L."/>
            <person name="Shih D."/>
            <person name="Sparrow T."/>
            <person name="Spaulding J."/>
            <person name="Stalker J."/>
            <person name="Stange-Thomann N."/>
            <person name="Stavropoulos S."/>
            <person name="Stone C."/>
            <person name="Strader C."/>
            <person name="Tesfaye S."/>
            <person name="Thomson T."/>
            <person name="Thoulutsang Y."/>
            <person name="Thoulutsang D."/>
            <person name="Topham K."/>
            <person name="Topping I."/>
            <person name="Tsamla T."/>
            <person name="Vassiliev H."/>
            <person name="Vo A."/>
            <person name="Wangchuk T."/>
            <person name="Wangdi T."/>
            <person name="Weiand M."/>
            <person name="Wilkinson J."/>
            <person name="Wilson A."/>
            <person name="Yadav S."/>
            <person name="Young G."/>
            <person name="Yu Q."/>
            <person name="Zembek L."/>
            <person name="Zhong D."/>
            <person name="Zimmer A."/>
            <person name="Zwirko Z."/>
            <person name="Jaffe D.B."/>
            <person name="Alvarez P."/>
            <person name="Brockman W."/>
            <person name="Butler J."/>
            <person name="Chin C."/>
            <person name="Gnerre S."/>
            <person name="Grabherr M."/>
            <person name="Kleber M."/>
            <person name="Mauceli E."/>
            <person name="MacCallum I."/>
        </authorList>
    </citation>
    <scope>NUCLEOTIDE SEQUENCE [LARGE SCALE GENOMIC DNA]</scope>
    <source>
        <strain evidence="2">Tucson 15287-2541.00</strain>
    </source>
</reference>
<sequence>MFVDTNYWSTVLSFLAQQYFTDSHATCILWHSSFDILLETSSPLAVLILDPLNWSSFEAEENDVYDLKREEFVERGLAYNDWILHLTIAIEKVHCEVSSKELIKITYGMSGEVIWLTQAA</sequence>
<name>B4IXR0_DROGR</name>
<evidence type="ECO:0000313" key="2">
    <source>
        <dbReference type="Proteomes" id="UP000001070"/>
    </source>
</evidence>
<organism evidence="2">
    <name type="scientific">Drosophila grimshawi</name>
    <name type="common">Hawaiian fruit fly</name>
    <name type="synonym">Idiomyia grimshawi</name>
    <dbReference type="NCBI Taxonomy" id="7222"/>
    <lineage>
        <taxon>Eukaryota</taxon>
        <taxon>Metazoa</taxon>
        <taxon>Ecdysozoa</taxon>
        <taxon>Arthropoda</taxon>
        <taxon>Hexapoda</taxon>
        <taxon>Insecta</taxon>
        <taxon>Pterygota</taxon>
        <taxon>Neoptera</taxon>
        <taxon>Endopterygota</taxon>
        <taxon>Diptera</taxon>
        <taxon>Brachycera</taxon>
        <taxon>Muscomorpha</taxon>
        <taxon>Ephydroidea</taxon>
        <taxon>Drosophilidae</taxon>
        <taxon>Drosophila</taxon>
        <taxon>Hawaiian Drosophila</taxon>
    </lineage>
</organism>
<dbReference type="InParanoid" id="B4IXR0"/>
<dbReference type="EMBL" id="CH916366">
    <property type="protein sequence ID" value="EDV97522.1"/>
    <property type="molecule type" value="Genomic_DNA"/>
</dbReference>
<dbReference type="eggNOG" id="ENOG502T86E">
    <property type="taxonomic scope" value="Eukaryota"/>
</dbReference>
<dbReference type="HOGENOM" id="CLU_2252795_0_0_1"/>
<dbReference type="GO" id="GO:0004984">
    <property type="term" value="F:olfactory receptor activity"/>
    <property type="evidence" value="ECO:0007669"/>
    <property type="project" value="EnsemblMetazoa"/>
</dbReference>
<accession>B4IXR0</accession>
<gene>
    <name evidence="1" type="primary">Dgri\GH14654</name>
    <name evidence="1" type="ORF">Dgri_GH14654</name>
</gene>
<protein>
    <submittedName>
        <fullName evidence="1">GH14654</fullName>
    </submittedName>
</protein>
<dbReference type="GO" id="GO:0043235">
    <property type="term" value="C:receptor complex"/>
    <property type="evidence" value="ECO:0007669"/>
    <property type="project" value="EnsemblMetazoa"/>
</dbReference>
<dbReference type="Proteomes" id="UP000001070">
    <property type="component" value="Unassembled WGS sequence"/>
</dbReference>
<dbReference type="GO" id="GO:0071683">
    <property type="term" value="C:sensory dendrite"/>
    <property type="evidence" value="ECO:0007669"/>
    <property type="project" value="EnsemblMetazoa"/>
</dbReference>
<evidence type="ECO:0000313" key="1">
    <source>
        <dbReference type="EMBL" id="EDV97522.1"/>
    </source>
</evidence>
<dbReference type="PhylomeDB" id="B4IXR0"/>
<keyword evidence="2" id="KW-1185">Reference proteome</keyword>
<dbReference type="AlphaFoldDB" id="B4IXR0"/>